<dbReference type="Pfam" id="PF01551">
    <property type="entry name" value="Peptidase_M23"/>
    <property type="match status" value="1"/>
</dbReference>
<dbReference type="CDD" id="cd12797">
    <property type="entry name" value="M23_peptidase"/>
    <property type="match status" value="1"/>
</dbReference>
<accession>A0A2P2C2G8</accession>
<dbReference type="SUPFAM" id="SSF51261">
    <property type="entry name" value="Duplicated hybrid motif"/>
    <property type="match status" value="1"/>
</dbReference>
<feature type="domain" description="M23ase beta-sheet core" evidence="1">
    <location>
        <begin position="53"/>
        <end position="139"/>
    </location>
</feature>
<sequence length="192" mass="20238">MRAVLGVVVLVLLVGLPGPAHGARDEPVGVWPLAPEPEVVRGFEPPPGPWAAGHRGVDLAGRPGQAVRAALPGTVGFVGSIGGKPVVTVLHGARRTTYEPVVASVERGRTVAAGDVLGRLTTTDSHCFPAACLHWGLIRGTGDGQEYLDPLTLVGSGPVRLLPLWRDEPATTARLPWTPPLARWHRPVDWLA</sequence>
<organism evidence="2">
    <name type="scientific">metagenome</name>
    <dbReference type="NCBI Taxonomy" id="256318"/>
    <lineage>
        <taxon>unclassified sequences</taxon>
        <taxon>metagenomes</taxon>
    </lineage>
</organism>
<dbReference type="InterPro" id="IPR016047">
    <property type="entry name" value="M23ase_b-sheet_dom"/>
</dbReference>
<protein>
    <submittedName>
        <fullName evidence="2">Peptidase M23B</fullName>
    </submittedName>
</protein>
<gene>
    <name evidence="2" type="ORF">NOCA110188</name>
</gene>
<evidence type="ECO:0000313" key="2">
    <source>
        <dbReference type="EMBL" id="CUR56227.1"/>
    </source>
</evidence>
<dbReference type="InterPro" id="IPR011055">
    <property type="entry name" value="Dup_hybrid_motif"/>
</dbReference>
<dbReference type="EMBL" id="CZKB01000001">
    <property type="protein sequence ID" value="CUR56227.1"/>
    <property type="molecule type" value="Genomic_DNA"/>
</dbReference>
<reference evidence="2" key="1">
    <citation type="submission" date="2015-08" db="EMBL/GenBank/DDBJ databases">
        <authorList>
            <person name="Babu N.S."/>
            <person name="Beckwith C.J."/>
            <person name="Beseler K.G."/>
            <person name="Brison A."/>
            <person name="Carone J.V."/>
            <person name="Caskin T.P."/>
            <person name="Diamond M."/>
            <person name="Durham M.E."/>
            <person name="Foxe J.M."/>
            <person name="Go M."/>
            <person name="Henderson B.A."/>
            <person name="Jones I.B."/>
            <person name="McGettigan J.A."/>
            <person name="Micheletti S.J."/>
            <person name="Nasrallah M.E."/>
            <person name="Ortiz D."/>
            <person name="Piller C.R."/>
            <person name="Privatt S.R."/>
            <person name="Schneider S.L."/>
            <person name="Sharp S."/>
            <person name="Smith T.C."/>
            <person name="Stanton J.D."/>
            <person name="Ullery H.E."/>
            <person name="Wilson R.J."/>
            <person name="Serrano M.G."/>
            <person name="Buck G."/>
            <person name="Lee V."/>
            <person name="Wang Y."/>
            <person name="Carvalho R."/>
            <person name="Voegtly L."/>
            <person name="Shi R."/>
            <person name="Duckworth R."/>
            <person name="Johnson A."/>
            <person name="Loviza R."/>
            <person name="Walstead R."/>
            <person name="Shah Z."/>
            <person name="Kiflezghi M."/>
            <person name="Wade K."/>
            <person name="Ball S.L."/>
            <person name="Bradley K.W."/>
            <person name="Asai D.J."/>
            <person name="Bowman C.A."/>
            <person name="Russell D.A."/>
            <person name="Pope W.H."/>
            <person name="Jacobs-Sera D."/>
            <person name="Hendrix R.W."/>
            <person name="Hatfull G.F."/>
        </authorList>
    </citation>
    <scope>NUCLEOTIDE SEQUENCE</scope>
</reference>
<name>A0A2P2C2G8_9ZZZZ</name>
<dbReference type="Gene3D" id="2.70.70.10">
    <property type="entry name" value="Glucose Permease (Domain IIA)"/>
    <property type="match status" value="1"/>
</dbReference>
<dbReference type="AlphaFoldDB" id="A0A2P2C2G8"/>
<proteinExistence type="predicted"/>
<evidence type="ECO:0000259" key="1">
    <source>
        <dbReference type="Pfam" id="PF01551"/>
    </source>
</evidence>